<dbReference type="Pfam" id="PF00400">
    <property type="entry name" value="WD40"/>
    <property type="match status" value="1"/>
</dbReference>
<keyword evidence="2" id="KW-0963">Cytoplasm</keyword>
<organism evidence="8 9">
    <name type="scientific">Sarcoptes scabiei</name>
    <name type="common">Itch mite</name>
    <name type="synonym">Acarus scabiei</name>
    <dbReference type="NCBI Taxonomy" id="52283"/>
    <lineage>
        <taxon>Eukaryota</taxon>
        <taxon>Metazoa</taxon>
        <taxon>Ecdysozoa</taxon>
        <taxon>Arthropoda</taxon>
        <taxon>Chelicerata</taxon>
        <taxon>Arachnida</taxon>
        <taxon>Acari</taxon>
        <taxon>Acariformes</taxon>
        <taxon>Sarcoptiformes</taxon>
        <taxon>Astigmata</taxon>
        <taxon>Psoroptidia</taxon>
        <taxon>Sarcoptoidea</taxon>
        <taxon>Sarcoptidae</taxon>
        <taxon>Sarcoptinae</taxon>
        <taxon>Sarcoptes</taxon>
    </lineage>
</organism>
<accession>A0A132AK21</accession>
<dbReference type="InterPro" id="IPR051973">
    <property type="entry name" value="tRNA_Anticodon_Mtase-Reg"/>
</dbReference>
<keyword evidence="3" id="KW-0853">WD repeat</keyword>
<dbReference type="VEuPathDB" id="VectorBase:SSCA007214"/>
<reference evidence="8 9" key="1">
    <citation type="journal article" date="2015" name="Parasit. Vectors">
        <title>Draft genome of the scabies mite.</title>
        <authorList>
            <person name="Rider S.D.Jr."/>
            <person name="Morgan M.S."/>
            <person name="Arlian L.G."/>
        </authorList>
    </citation>
    <scope>NUCLEOTIDE SEQUENCE [LARGE SCALE GENOMIC DNA]</scope>
    <source>
        <strain evidence="8">Arlian Lab</strain>
    </source>
</reference>
<comment type="similarity">
    <text evidence="6">Belongs to the WD repeat WDR6 family.</text>
</comment>
<dbReference type="Proteomes" id="UP000616769">
    <property type="component" value="Unassembled WGS sequence"/>
</dbReference>
<proteinExistence type="inferred from homology"/>
<dbReference type="PANTHER" id="PTHR14344">
    <property type="entry name" value="WD REPEAT PROTEIN"/>
    <property type="match status" value="1"/>
</dbReference>
<dbReference type="PROSITE" id="PS50082">
    <property type="entry name" value="WD_REPEATS_2"/>
    <property type="match status" value="1"/>
</dbReference>
<dbReference type="InterPro" id="IPR036322">
    <property type="entry name" value="WD40_repeat_dom_sf"/>
</dbReference>
<dbReference type="SUPFAM" id="SSF50978">
    <property type="entry name" value="WD40 repeat-like"/>
    <property type="match status" value="2"/>
</dbReference>
<keyword evidence="4" id="KW-0819">tRNA processing</keyword>
<dbReference type="InterPro" id="IPR015943">
    <property type="entry name" value="WD40/YVTN_repeat-like_dom_sf"/>
</dbReference>
<dbReference type="Gene3D" id="2.130.10.10">
    <property type="entry name" value="YVTN repeat-like/Quinoprotein amine dehydrogenase"/>
    <property type="match status" value="2"/>
</dbReference>
<dbReference type="PANTHER" id="PTHR14344:SF3">
    <property type="entry name" value="WD REPEAT-CONTAINING PROTEIN 6"/>
    <property type="match status" value="1"/>
</dbReference>
<dbReference type="InterPro" id="IPR001680">
    <property type="entry name" value="WD40_rpt"/>
</dbReference>
<evidence type="ECO:0000313" key="9">
    <source>
        <dbReference type="Proteomes" id="UP000616769"/>
    </source>
</evidence>
<comment type="caution">
    <text evidence="8">The sequence shown here is derived from an EMBL/GenBank/DDBJ whole genome shotgun (WGS) entry which is preliminary data.</text>
</comment>
<dbReference type="SMART" id="SM00320">
    <property type="entry name" value="WD40"/>
    <property type="match status" value="7"/>
</dbReference>
<evidence type="ECO:0000256" key="3">
    <source>
        <dbReference type="ARBA" id="ARBA00022574"/>
    </source>
</evidence>
<evidence type="ECO:0000256" key="1">
    <source>
        <dbReference type="ARBA" id="ARBA00004496"/>
    </source>
</evidence>
<evidence type="ECO:0000256" key="4">
    <source>
        <dbReference type="ARBA" id="ARBA00022694"/>
    </source>
</evidence>
<dbReference type="PROSITE" id="PS50294">
    <property type="entry name" value="WD_REPEATS_REGION"/>
    <property type="match status" value="1"/>
</dbReference>
<evidence type="ECO:0000256" key="6">
    <source>
        <dbReference type="ARBA" id="ARBA00038255"/>
    </source>
</evidence>
<comment type="subcellular location">
    <subcellularLocation>
        <location evidence="1">Cytoplasm</location>
    </subcellularLocation>
</comment>
<gene>
    <name evidence="8" type="ORF">QR98_0094800</name>
</gene>
<dbReference type="EMBL" id="JXLN01016056">
    <property type="protein sequence ID" value="KPM10915.1"/>
    <property type="molecule type" value="Genomic_DNA"/>
</dbReference>
<dbReference type="GO" id="GO:0030488">
    <property type="term" value="P:tRNA methylation"/>
    <property type="evidence" value="ECO:0007669"/>
    <property type="project" value="TreeGrafter"/>
</dbReference>
<name>A0A132AK21_SARSC</name>
<protein>
    <recommendedName>
        <fullName evidence="7">tRNA (34-2'-O)-methyltransferase regulator WDR6</fullName>
    </recommendedName>
</protein>
<keyword evidence="5" id="KW-0677">Repeat</keyword>
<dbReference type="AlphaFoldDB" id="A0A132AK21"/>
<dbReference type="OrthoDB" id="5594999at2759"/>
<sequence>MWIDAMITIKSHIRALAFRNPILLAGIGSFIQVWHLDQFNQFQSLNYEQSLLEDIDGIKFIQSNDRLEEAESFQFVIYSVRFVQFCKIRFEKNLNPSNIEIIKEQKIHSFYRTLDLASVPLALSDQTTQQLFIWINSRNEIIEFDSLNEGPKSKIYGPRKCILYAAKFLSITSEYSIVASGTVFKEIIIWSLEFESLKVTELQVLQGHDGIIFDLQYNAQFNLLISVSDDRSLRIWSDHRIGFCPQSFRDWASNRFESKQIYYGHEARITRTQIVIYNNFPLVVSIGEDSYIIAWSLVEPFRMLKRKKFFRNNRFWSITMGSDYLVAGGSDGSIHFLLIEEFLELNSYRSIRYQNDGISFIKSICLLDSALFKMITYDNRGMFHYVDRENSYKILRFENFDFEKNFNDYIRMALNQNRNRIVIGSKYGHLGLIRIESNTINLFRNIHGTNSVTIIKKHPKTCKIYSSGRNGKIMEYYCRMDQTRNFVEDFFHLRTFTLFSSMDWIAGFQFSLDSIHLAWGFESRYFQIWNVTENIKLFDEDCGGGHRCWDIRLETNPKEPITQIEFVYYQQNSLIRLLNRKNFEINNPSVFHNFPSIPRKINCCQLIFETDDSFFIMIAGEDTVIQILQYHRKFARFDVKQFLYGHISNVTSIRCWNDPTSQCVYVASVGGRSQLIIWRISSDPDDHNQLITQEKNINFNGYYNNQTDFEVAIRRSINNPSNIDRDSIDVRYLDVDINKVTMDGEKLQLRIIVACSDRTIRIFDYFEEIHSSSKSQLVLRIVLEAAQTCINRIRIISRIDVSKLVDDLGVHSSNDGLIHFWSIDNDYDETIDHQSSNPQRLKSIQSFRIHQTGINAIDLQINDRG</sequence>
<evidence type="ECO:0000256" key="7">
    <source>
        <dbReference type="ARBA" id="ARBA00040154"/>
    </source>
</evidence>
<dbReference type="GO" id="GO:0005737">
    <property type="term" value="C:cytoplasm"/>
    <property type="evidence" value="ECO:0007669"/>
    <property type="project" value="UniProtKB-SubCell"/>
</dbReference>
<evidence type="ECO:0000256" key="2">
    <source>
        <dbReference type="ARBA" id="ARBA00022490"/>
    </source>
</evidence>
<evidence type="ECO:0000313" key="8">
    <source>
        <dbReference type="EMBL" id="KPM10915.1"/>
    </source>
</evidence>
<evidence type="ECO:0000256" key="5">
    <source>
        <dbReference type="ARBA" id="ARBA00022737"/>
    </source>
</evidence>